<proteinExistence type="predicted"/>
<dbReference type="CDD" id="cd04301">
    <property type="entry name" value="NAT_SF"/>
    <property type="match status" value="1"/>
</dbReference>
<dbReference type="SUPFAM" id="SSF55729">
    <property type="entry name" value="Acyl-CoA N-acyltransferases (Nat)"/>
    <property type="match status" value="1"/>
</dbReference>
<sequence length="158" mass="18441">MIQCRRFVNEDAKEISELVRQTLKQTNIKDYSQKYIEDQVRQMDENFFIERAQFTNCYVFVDENTEKIVGVGSIGAYWGSENESSLFTIFVSPDYQGKGVGKRIMETLEADEYFIRANRIEIPASITALNFYLNMGYDFKNGLGEVDEEGLYRLEKFK</sequence>
<dbReference type="PANTHER" id="PTHR43451">
    <property type="entry name" value="ACETYLTRANSFERASE (GNAT) FAMILY PROTEIN"/>
    <property type="match status" value="1"/>
</dbReference>
<reference evidence="3" key="1">
    <citation type="journal article" date="2019" name="Int. J. Syst. Evol. Microbiol.">
        <title>The Global Catalogue of Microorganisms (GCM) 10K type strain sequencing project: providing services to taxonomists for standard genome sequencing and annotation.</title>
        <authorList>
            <consortium name="The Broad Institute Genomics Platform"/>
            <consortium name="The Broad Institute Genome Sequencing Center for Infectious Disease"/>
            <person name="Wu L."/>
            <person name="Ma J."/>
        </authorList>
    </citation>
    <scope>NUCLEOTIDE SEQUENCE [LARGE SCALE GENOMIC DNA]</scope>
    <source>
        <strain evidence="3">JCM 16981</strain>
    </source>
</reference>
<dbReference type="PROSITE" id="PS51186">
    <property type="entry name" value="GNAT"/>
    <property type="match status" value="1"/>
</dbReference>
<dbReference type="PANTHER" id="PTHR43451:SF1">
    <property type="entry name" value="ACETYLTRANSFERASE"/>
    <property type="match status" value="1"/>
</dbReference>
<dbReference type="RefSeq" id="WP_344700899.1">
    <property type="nucleotide sequence ID" value="NZ_BAABCK010000012.1"/>
</dbReference>
<keyword evidence="3" id="KW-1185">Reference proteome</keyword>
<evidence type="ECO:0000313" key="3">
    <source>
        <dbReference type="Proteomes" id="UP001500920"/>
    </source>
</evidence>
<dbReference type="InterPro" id="IPR052564">
    <property type="entry name" value="N-acetyltrans/Recomb-assoc"/>
</dbReference>
<dbReference type="InterPro" id="IPR016181">
    <property type="entry name" value="Acyl_CoA_acyltransferase"/>
</dbReference>
<gene>
    <name evidence="2" type="ORF">GCM10022378_03460</name>
</gene>
<dbReference type="Gene3D" id="3.40.630.30">
    <property type="match status" value="1"/>
</dbReference>
<dbReference type="EMBL" id="BAABCK010000012">
    <property type="protein sequence ID" value="GAA3716509.1"/>
    <property type="molecule type" value="Genomic_DNA"/>
</dbReference>
<feature type="domain" description="N-acetyltransferase" evidence="1">
    <location>
        <begin position="2"/>
        <end position="158"/>
    </location>
</feature>
<accession>A0ABP7ECK6</accession>
<dbReference type="Pfam" id="PF00583">
    <property type="entry name" value="Acetyltransf_1"/>
    <property type="match status" value="1"/>
</dbReference>
<evidence type="ECO:0000313" key="2">
    <source>
        <dbReference type="EMBL" id="GAA3716509.1"/>
    </source>
</evidence>
<comment type="caution">
    <text evidence="2">The sequence shown here is derived from an EMBL/GenBank/DDBJ whole genome shotgun (WGS) entry which is preliminary data.</text>
</comment>
<name>A0ABP7ECK6_9STAP</name>
<dbReference type="InterPro" id="IPR000182">
    <property type="entry name" value="GNAT_dom"/>
</dbReference>
<dbReference type="Proteomes" id="UP001500920">
    <property type="component" value="Unassembled WGS sequence"/>
</dbReference>
<evidence type="ECO:0000259" key="1">
    <source>
        <dbReference type="PROSITE" id="PS51186"/>
    </source>
</evidence>
<protein>
    <submittedName>
        <fullName evidence="2">GNAT family N-acetyltransferase</fullName>
    </submittedName>
</protein>
<organism evidence="2 3">
    <name type="scientific">Salinicoccus jeotgali</name>
    <dbReference type="NCBI Taxonomy" id="381634"/>
    <lineage>
        <taxon>Bacteria</taxon>
        <taxon>Bacillati</taxon>
        <taxon>Bacillota</taxon>
        <taxon>Bacilli</taxon>
        <taxon>Bacillales</taxon>
        <taxon>Staphylococcaceae</taxon>
        <taxon>Salinicoccus</taxon>
    </lineage>
</organism>